<proteinExistence type="predicted"/>
<organism evidence="1">
    <name type="scientific">Arundo donax</name>
    <name type="common">Giant reed</name>
    <name type="synonym">Donax arundinaceus</name>
    <dbReference type="NCBI Taxonomy" id="35708"/>
    <lineage>
        <taxon>Eukaryota</taxon>
        <taxon>Viridiplantae</taxon>
        <taxon>Streptophyta</taxon>
        <taxon>Embryophyta</taxon>
        <taxon>Tracheophyta</taxon>
        <taxon>Spermatophyta</taxon>
        <taxon>Magnoliopsida</taxon>
        <taxon>Liliopsida</taxon>
        <taxon>Poales</taxon>
        <taxon>Poaceae</taxon>
        <taxon>PACMAD clade</taxon>
        <taxon>Arundinoideae</taxon>
        <taxon>Arundineae</taxon>
        <taxon>Arundo</taxon>
    </lineage>
</organism>
<evidence type="ECO:0000313" key="1">
    <source>
        <dbReference type="EMBL" id="JAD38149.1"/>
    </source>
</evidence>
<accession>A0A0A8ZFJ3</accession>
<reference evidence="1" key="2">
    <citation type="journal article" date="2015" name="Data Brief">
        <title>Shoot transcriptome of the giant reed, Arundo donax.</title>
        <authorList>
            <person name="Barrero R.A."/>
            <person name="Guerrero F.D."/>
            <person name="Moolhuijzen P."/>
            <person name="Goolsby J.A."/>
            <person name="Tidwell J."/>
            <person name="Bellgard S.E."/>
            <person name="Bellgard M.I."/>
        </authorList>
    </citation>
    <scope>NUCLEOTIDE SEQUENCE</scope>
    <source>
        <tissue evidence="1">Shoot tissue taken approximately 20 cm above the soil surface</tissue>
    </source>
</reference>
<name>A0A0A8ZFJ3_ARUDO</name>
<reference evidence="1" key="1">
    <citation type="submission" date="2014-09" db="EMBL/GenBank/DDBJ databases">
        <authorList>
            <person name="Magalhaes I.L.F."/>
            <person name="Oliveira U."/>
            <person name="Santos F.R."/>
            <person name="Vidigal T.H.D.A."/>
            <person name="Brescovit A.D."/>
            <person name="Santos A.J."/>
        </authorList>
    </citation>
    <scope>NUCLEOTIDE SEQUENCE</scope>
    <source>
        <tissue evidence="1">Shoot tissue taken approximately 20 cm above the soil surface</tissue>
    </source>
</reference>
<dbReference type="EMBL" id="GBRH01259746">
    <property type="protein sequence ID" value="JAD38149.1"/>
    <property type="molecule type" value="Transcribed_RNA"/>
</dbReference>
<protein>
    <submittedName>
        <fullName evidence="1">Uncharacterized protein</fullName>
    </submittedName>
</protein>
<sequence>MLPASRHCR</sequence>